<comment type="caution">
    <text evidence="1">The sequence shown here is derived from an EMBL/GenBank/DDBJ whole genome shotgun (WGS) entry which is preliminary data.</text>
</comment>
<evidence type="ECO:0000313" key="1">
    <source>
        <dbReference type="EMBL" id="CAG9531834.1"/>
    </source>
</evidence>
<keyword evidence="2" id="KW-1185">Reference proteome</keyword>
<gene>
    <name evidence="1" type="ORF">CJOHNSTONI_LOCUS2203</name>
</gene>
<organism evidence="1 2">
    <name type="scientific">Cercopithifilaria johnstoni</name>
    <dbReference type="NCBI Taxonomy" id="2874296"/>
    <lineage>
        <taxon>Eukaryota</taxon>
        <taxon>Metazoa</taxon>
        <taxon>Ecdysozoa</taxon>
        <taxon>Nematoda</taxon>
        <taxon>Chromadorea</taxon>
        <taxon>Rhabditida</taxon>
        <taxon>Spirurina</taxon>
        <taxon>Spiruromorpha</taxon>
        <taxon>Filarioidea</taxon>
        <taxon>Onchocercidae</taxon>
        <taxon>Cercopithifilaria</taxon>
    </lineage>
</organism>
<name>A0A8J2LYW1_9BILA</name>
<dbReference type="AlphaFoldDB" id="A0A8J2LYW1"/>
<dbReference type="Proteomes" id="UP000746747">
    <property type="component" value="Unassembled WGS sequence"/>
</dbReference>
<sequence>MIRDYEYELINCKGVQSSGDYGSIVVFLCATTRLLSLAITYQTPHLKYSYRSKIHRDKILEKRARYKQQTTFRITTNNLIPIKSFNKRTVYNGRRSATLQRKLTRHNRSRFATDQTLVVGWIDTLNEEEGIFE</sequence>
<accession>A0A8J2LYW1</accession>
<dbReference type="EMBL" id="CAKAEH010000766">
    <property type="protein sequence ID" value="CAG9531834.1"/>
    <property type="molecule type" value="Genomic_DNA"/>
</dbReference>
<reference evidence="1" key="1">
    <citation type="submission" date="2021-09" db="EMBL/GenBank/DDBJ databases">
        <authorList>
            <consortium name="Pathogen Informatics"/>
        </authorList>
    </citation>
    <scope>NUCLEOTIDE SEQUENCE</scope>
</reference>
<evidence type="ECO:0000313" key="2">
    <source>
        <dbReference type="Proteomes" id="UP000746747"/>
    </source>
</evidence>
<proteinExistence type="predicted"/>
<protein>
    <submittedName>
        <fullName evidence="1">Uncharacterized protein</fullName>
    </submittedName>
</protein>